<dbReference type="RefSeq" id="WP_146366518.1">
    <property type="nucleotide sequence ID" value="NZ_CP042264.1"/>
</dbReference>
<dbReference type="Proteomes" id="UP000318483">
    <property type="component" value="Plasmid unnamed3"/>
</dbReference>
<evidence type="ECO:0000313" key="3">
    <source>
        <dbReference type="Proteomes" id="UP000318483"/>
    </source>
</evidence>
<evidence type="ECO:0000313" key="2">
    <source>
        <dbReference type="EMBL" id="QDY71102.1"/>
    </source>
</evidence>
<dbReference type="InterPro" id="IPR016181">
    <property type="entry name" value="Acyl_CoA_acyltransferase"/>
</dbReference>
<accession>A0A5B8IY78</accession>
<dbReference type="CDD" id="cd04301">
    <property type="entry name" value="NAT_SF"/>
    <property type="match status" value="1"/>
</dbReference>
<sequence>MATRMTIGTIECIPEWHLTSLDERNIADLLDDAFGAGVFNGRSFHKQRHHLRLIVRDGHHIIGHMALQYRAARLNDRLFDYIGLAEVATASNYRGQGIASQMLRAAIDKAHGTLADFMILFGTAKLYSAAGFVAYSNKLVSAEMSDCRTTAILNETAETLMVKPLGVQEWDSEATLDLLGPVF</sequence>
<dbReference type="OrthoDB" id="7869205at2"/>
<feature type="domain" description="N-acetyltransferase" evidence="1">
    <location>
        <begin position="13"/>
        <end position="166"/>
    </location>
</feature>
<dbReference type="GO" id="GO:0016747">
    <property type="term" value="F:acyltransferase activity, transferring groups other than amino-acyl groups"/>
    <property type="evidence" value="ECO:0007669"/>
    <property type="project" value="InterPro"/>
</dbReference>
<dbReference type="KEGG" id="lit:FPZ52_15430"/>
<geneLocation type="plasmid" evidence="2 3">
    <name>unnamed3</name>
</geneLocation>
<keyword evidence="2" id="KW-0614">Plasmid</keyword>
<evidence type="ECO:0000259" key="1">
    <source>
        <dbReference type="PROSITE" id="PS51186"/>
    </source>
</evidence>
<dbReference type="PROSITE" id="PS51186">
    <property type="entry name" value="GNAT"/>
    <property type="match status" value="1"/>
</dbReference>
<keyword evidence="3" id="KW-1185">Reference proteome</keyword>
<protein>
    <submittedName>
        <fullName evidence="2">GNAT family N-acetyltransferase</fullName>
    </submittedName>
</protein>
<proteinExistence type="predicted"/>
<dbReference type="Gene3D" id="3.40.630.30">
    <property type="match status" value="1"/>
</dbReference>
<dbReference type="Pfam" id="PF13527">
    <property type="entry name" value="Acetyltransf_9"/>
    <property type="match status" value="1"/>
</dbReference>
<dbReference type="AlphaFoldDB" id="A0A5B8IY78"/>
<dbReference type="InterPro" id="IPR000182">
    <property type="entry name" value="GNAT_dom"/>
</dbReference>
<organism evidence="2 3">
    <name type="scientific">Qingshengfaniella alkalisoli</name>
    <dbReference type="NCBI Taxonomy" id="2599296"/>
    <lineage>
        <taxon>Bacteria</taxon>
        <taxon>Pseudomonadati</taxon>
        <taxon>Pseudomonadota</taxon>
        <taxon>Alphaproteobacteria</taxon>
        <taxon>Rhodobacterales</taxon>
        <taxon>Paracoccaceae</taxon>
        <taxon>Qingshengfaniella</taxon>
    </lineage>
</organism>
<name>A0A5B8IY78_9RHOB</name>
<dbReference type="SUPFAM" id="SSF55729">
    <property type="entry name" value="Acyl-CoA N-acyltransferases (Nat)"/>
    <property type="match status" value="1"/>
</dbReference>
<reference evidence="2 3" key="1">
    <citation type="submission" date="2019-07" db="EMBL/GenBank/DDBJ databases">
        <title>Litoreibacter alkalisoli sp. nov., isolated from saline-alkaline soil.</title>
        <authorList>
            <person name="Wang S."/>
            <person name="Xu L."/>
            <person name="Xing Y.-T."/>
            <person name="Sun J.-Q."/>
        </authorList>
    </citation>
    <scope>NUCLEOTIDE SEQUENCE [LARGE SCALE GENOMIC DNA]</scope>
    <source>
        <strain evidence="2 3">LN3S51</strain>
        <plasmid evidence="2 3">unnamed3</plasmid>
    </source>
</reference>
<keyword evidence="2" id="KW-0808">Transferase</keyword>
<gene>
    <name evidence="2" type="ORF">FPZ52_15430</name>
</gene>
<dbReference type="EMBL" id="CP042264">
    <property type="protein sequence ID" value="QDY71102.1"/>
    <property type="molecule type" value="Genomic_DNA"/>
</dbReference>